<sequence>MEGSNVCAATASHVRCCSRRLSDEVPIPPKSSPPDRLESEKATVNRQTCGRASTAPRCRYFSCRTRFLVLFPDLLSIFRSRPSNIMGDTDSVTFTKVPLIPCEKLIRTINYNIWAGAVKMWFHGQGYENHLTTKVDSIPAAKRDKWKQTDASLCIVLWFSIATNLQAQYQAFTTCYEVWEKAKKVFSNDVC</sequence>
<dbReference type="Proteomes" id="UP001157006">
    <property type="component" value="Chromosome 4"/>
</dbReference>
<protein>
    <submittedName>
        <fullName evidence="2">Uncharacterized protein</fullName>
    </submittedName>
</protein>
<gene>
    <name evidence="2" type="ORF">VFH_IV208560</name>
</gene>
<evidence type="ECO:0000313" key="3">
    <source>
        <dbReference type="Proteomes" id="UP001157006"/>
    </source>
</evidence>
<evidence type="ECO:0000256" key="1">
    <source>
        <dbReference type="SAM" id="MobiDB-lite"/>
    </source>
</evidence>
<proteinExistence type="predicted"/>
<keyword evidence="3" id="KW-1185">Reference proteome</keyword>
<dbReference type="EMBL" id="OX451739">
    <property type="protein sequence ID" value="CAI8611000.1"/>
    <property type="molecule type" value="Genomic_DNA"/>
</dbReference>
<dbReference type="AlphaFoldDB" id="A0AAV1AKT5"/>
<reference evidence="2 3" key="1">
    <citation type="submission" date="2023-01" db="EMBL/GenBank/DDBJ databases">
        <authorList>
            <person name="Kreplak J."/>
        </authorList>
    </citation>
    <scope>NUCLEOTIDE SEQUENCE [LARGE SCALE GENOMIC DNA]</scope>
</reference>
<feature type="compositionally biased region" description="Basic and acidic residues" evidence="1">
    <location>
        <begin position="33"/>
        <end position="43"/>
    </location>
</feature>
<evidence type="ECO:0000313" key="2">
    <source>
        <dbReference type="EMBL" id="CAI8611000.1"/>
    </source>
</evidence>
<accession>A0AAV1AKT5</accession>
<name>A0AAV1AKT5_VICFA</name>
<feature type="region of interest" description="Disordered" evidence="1">
    <location>
        <begin position="25"/>
        <end position="44"/>
    </location>
</feature>
<organism evidence="2 3">
    <name type="scientific">Vicia faba</name>
    <name type="common">Broad bean</name>
    <name type="synonym">Faba vulgaris</name>
    <dbReference type="NCBI Taxonomy" id="3906"/>
    <lineage>
        <taxon>Eukaryota</taxon>
        <taxon>Viridiplantae</taxon>
        <taxon>Streptophyta</taxon>
        <taxon>Embryophyta</taxon>
        <taxon>Tracheophyta</taxon>
        <taxon>Spermatophyta</taxon>
        <taxon>Magnoliopsida</taxon>
        <taxon>eudicotyledons</taxon>
        <taxon>Gunneridae</taxon>
        <taxon>Pentapetalae</taxon>
        <taxon>rosids</taxon>
        <taxon>fabids</taxon>
        <taxon>Fabales</taxon>
        <taxon>Fabaceae</taxon>
        <taxon>Papilionoideae</taxon>
        <taxon>50 kb inversion clade</taxon>
        <taxon>NPAAA clade</taxon>
        <taxon>Hologalegina</taxon>
        <taxon>IRL clade</taxon>
        <taxon>Fabeae</taxon>
        <taxon>Vicia</taxon>
    </lineage>
</organism>